<keyword evidence="2" id="KW-1185">Reference proteome</keyword>
<organism evidence="1 2">
    <name type="scientific">Butyricimonas faecihominis</name>
    <dbReference type="NCBI Taxonomy" id="1472416"/>
    <lineage>
        <taxon>Bacteria</taxon>
        <taxon>Pseudomonadati</taxon>
        <taxon>Bacteroidota</taxon>
        <taxon>Bacteroidia</taxon>
        <taxon>Bacteroidales</taxon>
        <taxon>Odoribacteraceae</taxon>
        <taxon>Butyricimonas</taxon>
    </lineage>
</organism>
<comment type="caution">
    <text evidence="1">The sequence shown here is derived from an EMBL/GenBank/DDBJ whole genome shotgun (WGS) entry which is preliminary data.</text>
</comment>
<reference evidence="1 2" key="1">
    <citation type="submission" date="2020-08" db="EMBL/GenBank/DDBJ databases">
        <title>Genomic Encyclopedia of Type Strains, Phase IV (KMG-IV): sequencing the most valuable type-strain genomes for metagenomic binning, comparative biology and taxonomic classification.</title>
        <authorList>
            <person name="Goeker M."/>
        </authorList>
    </citation>
    <scope>NUCLEOTIDE SEQUENCE [LARGE SCALE GENOMIC DNA]</scope>
    <source>
        <strain evidence="1 2">DSM 105721</strain>
    </source>
</reference>
<dbReference type="AlphaFoldDB" id="A0A7W6I0X9"/>
<accession>A0A7W6I0X9</accession>
<dbReference type="GeneID" id="93101713"/>
<dbReference type="OrthoDB" id="1100569at2"/>
<name>A0A7W6I0X9_9BACT</name>
<sequence length="137" mass="16403">MNNEVLERLKEEYGEDDDLIQLYEDWGDTPYLHEIYHILDEHASDWVLERELGSWAAEFILDILQEHEEDLEEMPETERVALFKEEIEERYADFKSCHQFARVNNLSLEYEEDEDTGCETLDEYIAENGEEIGFPKY</sequence>
<proteinExistence type="predicted"/>
<evidence type="ECO:0000313" key="1">
    <source>
        <dbReference type="EMBL" id="MBB4028049.1"/>
    </source>
</evidence>
<dbReference type="Proteomes" id="UP000546007">
    <property type="component" value="Unassembled WGS sequence"/>
</dbReference>
<dbReference type="RefSeq" id="WP_124315963.1">
    <property type="nucleotide sequence ID" value="NZ_AP028155.1"/>
</dbReference>
<evidence type="ECO:0000313" key="2">
    <source>
        <dbReference type="Proteomes" id="UP000546007"/>
    </source>
</evidence>
<protein>
    <submittedName>
        <fullName evidence="1">DNA mismatch repair ATPase MutS</fullName>
    </submittedName>
</protein>
<gene>
    <name evidence="1" type="ORF">GGR14_003872</name>
</gene>
<dbReference type="EMBL" id="JACIES010000016">
    <property type="protein sequence ID" value="MBB4028049.1"/>
    <property type="molecule type" value="Genomic_DNA"/>
</dbReference>